<keyword evidence="5" id="KW-1185">Reference proteome</keyword>
<protein>
    <submittedName>
        <fullName evidence="4">Glycosyltransferase</fullName>
    </submittedName>
</protein>
<dbReference type="AlphaFoldDB" id="A0A7X2NRR7"/>
<accession>A0A7X2NRR7</accession>
<dbReference type="Gene3D" id="3.90.550.10">
    <property type="entry name" value="Spore Coat Polysaccharide Biosynthesis Protein SpsA, Chain A"/>
    <property type="match status" value="1"/>
</dbReference>
<dbReference type="PANTHER" id="PTHR22916:SF51">
    <property type="entry name" value="GLYCOSYLTRANSFERASE EPSH-RELATED"/>
    <property type="match status" value="1"/>
</dbReference>
<gene>
    <name evidence="4" type="ORF">FYJ51_04320</name>
</gene>
<name>A0A7X2NRR7_9FIRM</name>
<dbReference type="InterPro" id="IPR029044">
    <property type="entry name" value="Nucleotide-diphossugar_trans"/>
</dbReference>
<feature type="domain" description="Glycosyltransferase 2-like" evidence="3">
    <location>
        <begin position="5"/>
        <end position="162"/>
    </location>
</feature>
<evidence type="ECO:0000313" key="4">
    <source>
        <dbReference type="EMBL" id="MSS58126.1"/>
    </source>
</evidence>
<keyword evidence="1" id="KW-0328">Glycosyltransferase</keyword>
<sequence>MPEISVIIPVYNVESYLPKCIDSVLNQTWKDFELILVNDGSTDRSLSICRSYAEKDTRIRVIDKPNGGLSDARNAGMEKASGTYIDFIDSDDFVEPELLETCMKKFHETDADMVLFDYYQYHMATGEKEVISNPYSDTEIYSLSDHPELITKIKNCAWGKMYRLSLFRDNHIIYPWGCYYEDLGTTYRLLLRAKKIAFINAPLYDYLVDRPGNITSEFSWKAYHVLDMIKITLDDYKARGVYEKYYEELKYLAGVNITECLRKTRTCTDTALVSKYIQVCFWFLKTNWPEYPKCRYPIAKNRSDWIYLRENRLRMYLKLNALRHKKEG</sequence>
<dbReference type="CDD" id="cd00761">
    <property type="entry name" value="Glyco_tranf_GTA_type"/>
    <property type="match status" value="1"/>
</dbReference>
<proteinExistence type="predicted"/>
<evidence type="ECO:0000259" key="3">
    <source>
        <dbReference type="Pfam" id="PF00535"/>
    </source>
</evidence>
<dbReference type="Pfam" id="PF00535">
    <property type="entry name" value="Glycos_transf_2"/>
    <property type="match status" value="1"/>
</dbReference>
<dbReference type="Proteomes" id="UP000461880">
    <property type="component" value="Unassembled WGS sequence"/>
</dbReference>
<dbReference type="PANTHER" id="PTHR22916">
    <property type="entry name" value="GLYCOSYLTRANSFERASE"/>
    <property type="match status" value="1"/>
</dbReference>
<dbReference type="InterPro" id="IPR001173">
    <property type="entry name" value="Glyco_trans_2-like"/>
</dbReference>
<organism evidence="4 5">
    <name type="scientific">Stecheria intestinalis</name>
    <dbReference type="NCBI Taxonomy" id="2606630"/>
    <lineage>
        <taxon>Bacteria</taxon>
        <taxon>Bacillati</taxon>
        <taxon>Bacillota</taxon>
        <taxon>Erysipelotrichia</taxon>
        <taxon>Erysipelotrichales</taxon>
        <taxon>Erysipelotrichaceae</taxon>
        <taxon>Stecheria</taxon>
    </lineage>
</organism>
<dbReference type="SUPFAM" id="SSF53448">
    <property type="entry name" value="Nucleotide-diphospho-sugar transferases"/>
    <property type="match status" value="1"/>
</dbReference>
<evidence type="ECO:0000313" key="5">
    <source>
        <dbReference type="Proteomes" id="UP000461880"/>
    </source>
</evidence>
<reference evidence="4 5" key="1">
    <citation type="submission" date="2019-08" db="EMBL/GenBank/DDBJ databases">
        <title>In-depth cultivation of the pig gut microbiome towards novel bacterial diversity and tailored functional studies.</title>
        <authorList>
            <person name="Wylensek D."/>
            <person name="Hitch T.C.A."/>
            <person name="Clavel T."/>
        </authorList>
    </citation>
    <scope>NUCLEOTIDE SEQUENCE [LARGE SCALE GENOMIC DNA]</scope>
    <source>
        <strain evidence="4 5">Oil+RF-744-GAM-WT-6</strain>
    </source>
</reference>
<evidence type="ECO:0000256" key="2">
    <source>
        <dbReference type="ARBA" id="ARBA00022679"/>
    </source>
</evidence>
<dbReference type="GO" id="GO:0016757">
    <property type="term" value="F:glycosyltransferase activity"/>
    <property type="evidence" value="ECO:0007669"/>
    <property type="project" value="UniProtKB-KW"/>
</dbReference>
<dbReference type="EMBL" id="VUMN01000007">
    <property type="protein sequence ID" value="MSS58126.1"/>
    <property type="molecule type" value="Genomic_DNA"/>
</dbReference>
<dbReference type="RefSeq" id="WP_154503668.1">
    <property type="nucleotide sequence ID" value="NZ_VUMN01000007.1"/>
</dbReference>
<keyword evidence="2 4" id="KW-0808">Transferase</keyword>
<evidence type="ECO:0000256" key="1">
    <source>
        <dbReference type="ARBA" id="ARBA00022676"/>
    </source>
</evidence>
<comment type="caution">
    <text evidence="4">The sequence shown here is derived from an EMBL/GenBank/DDBJ whole genome shotgun (WGS) entry which is preliminary data.</text>
</comment>